<evidence type="ECO:0000313" key="3">
    <source>
        <dbReference type="Proteomes" id="UP000468735"/>
    </source>
</evidence>
<gene>
    <name evidence="2" type="ORF">F8566_13870</name>
</gene>
<proteinExistence type="predicted"/>
<dbReference type="RefSeq" id="WP_151560631.1">
    <property type="nucleotide sequence ID" value="NZ_WBMT01000006.1"/>
</dbReference>
<reference evidence="2 3" key="1">
    <citation type="submission" date="2019-09" db="EMBL/GenBank/DDBJ databases">
        <title>Actinomadura physcomitrii sp. nov., a novel actinomycete isolated from moss [Physcomitrium sphaericum (Ludw) Fuernr].</title>
        <authorList>
            <person name="Zhuang X."/>
            <person name="Liu C."/>
        </authorList>
    </citation>
    <scope>NUCLEOTIDE SEQUENCE [LARGE SCALE GENOMIC DNA]</scope>
    <source>
        <strain evidence="2 3">HMC1</strain>
    </source>
</reference>
<feature type="region of interest" description="Disordered" evidence="1">
    <location>
        <begin position="69"/>
        <end position="88"/>
    </location>
</feature>
<comment type="caution">
    <text evidence="2">The sequence shown here is derived from an EMBL/GenBank/DDBJ whole genome shotgun (WGS) entry which is preliminary data.</text>
</comment>
<protein>
    <submittedName>
        <fullName evidence="2">Uncharacterized protein</fullName>
    </submittedName>
</protein>
<sequence length="88" mass="10068">MLLSLLTERQAPLEPLCRIHTTASTSMFRIVVNLYVRTARRRSPSLTETWNVPQIFPRWTAWSGRLDDPHGDDHALPSDPIEPSDRSS</sequence>
<accession>A0A6H9YVQ7</accession>
<organism evidence="2 3">
    <name type="scientific">Actinomadura rudentiformis</name>
    <dbReference type="NCBI Taxonomy" id="359158"/>
    <lineage>
        <taxon>Bacteria</taxon>
        <taxon>Bacillati</taxon>
        <taxon>Actinomycetota</taxon>
        <taxon>Actinomycetes</taxon>
        <taxon>Streptosporangiales</taxon>
        <taxon>Thermomonosporaceae</taxon>
        <taxon>Actinomadura</taxon>
    </lineage>
</organism>
<dbReference type="Proteomes" id="UP000468735">
    <property type="component" value="Unassembled WGS sequence"/>
</dbReference>
<evidence type="ECO:0000313" key="2">
    <source>
        <dbReference type="EMBL" id="KAB2348856.1"/>
    </source>
</evidence>
<dbReference type="EMBL" id="WBMT01000006">
    <property type="protein sequence ID" value="KAB2348856.1"/>
    <property type="molecule type" value="Genomic_DNA"/>
</dbReference>
<name>A0A6H9YVQ7_9ACTN</name>
<dbReference type="AlphaFoldDB" id="A0A6H9YVQ7"/>
<keyword evidence="3" id="KW-1185">Reference proteome</keyword>
<evidence type="ECO:0000256" key="1">
    <source>
        <dbReference type="SAM" id="MobiDB-lite"/>
    </source>
</evidence>